<evidence type="ECO:0000313" key="6">
    <source>
        <dbReference type="EMBL" id="MFD2920647.1"/>
    </source>
</evidence>
<dbReference type="EMBL" id="JBHUOZ010000003">
    <property type="protein sequence ID" value="MFD2920647.1"/>
    <property type="molecule type" value="Genomic_DNA"/>
</dbReference>
<dbReference type="SUPFAM" id="SSF69593">
    <property type="entry name" value="Glycerol-3-phosphate (1)-acyltransferase"/>
    <property type="match status" value="1"/>
</dbReference>
<dbReference type="InterPro" id="IPR002123">
    <property type="entry name" value="Plipid/glycerol_acylTrfase"/>
</dbReference>
<protein>
    <submittedName>
        <fullName evidence="6">Lysophospholipid acyltransferase family protein</fullName>
    </submittedName>
</protein>
<keyword evidence="3 6" id="KW-0012">Acyltransferase</keyword>
<dbReference type="RefSeq" id="WP_386099407.1">
    <property type="nucleotide sequence ID" value="NZ_JBHUOZ010000003.1"/>
</dbReference>
<proteinExistence type="predicted"/>
<keyword evidence="4" id="KW-0472">Membrane</keyword>
<keyword evidence="7" id="KW-1185">Reference proteome</keyword>
<keyword evidence="4" id="KW-1133">Transmembrane helix</keyword>
<feature type="transmembrane region" description="Helical" evidence="4">
    <location>
        <begin position="45"/>
        <end position="65"/>
    </location>
</feature>
<dbReference type="PANTHER" id="PTHR10434:SF11">
    <property type="entry name" value="1-ACYL-SN-GLYCEROL-3-PHOSPHATE ACYLTRANSFERASE"/>
    <property type="match status" value="1"/>
</dbReference>
<dbReference type="SMART" id="SM00563">
    <property type="entry name" value="PlsC"/>
    <property type="match status" value="1"/>
</dbReference>
<dbReference type="Pfam" id="PF01553">
    <property type="entry name" value="Acyltransferase"/>
    <property type="match status" value="1"/>
</dbReference>
<evidence type="ECO:0000256" key="1">
    <source>
        <dbReference type="ARBA" id="ARBA00005189"/>
    </source>
</evidence>
<evidence type="ECO:0000256" key="4">
    <source>
        <dbReference type="SAM" id="Phobius"/>
    </source>
</evidence>
<keyword evidence="4" id="KW-0812">Transmembrane</keyword>
<name>A0ABW6A5T0_9BACT</name>
<reference evidence="7" key="1">
    <citation type="journal article" date="2019" name="Int. J. Syst. Evol. Microbiol.">
        <title>The Global Catalogue of Microorganisms (GCM) 10K type strain sequencing project: providing services to taxonomists for standard genome sequencing and annotation.</title>
        <authorList>
            <consortium name="The Broad Institute Genomics Platform"/>
            <consortium name="The Broad Institute Genome Sequencing Center for Infectious Disease"/>
            <person name="Wu L."/>
            <person name="Ma J."/>
        </authorList>
    </citation>
    <scope>NUCLEOTIDE SEQUENCE [LARGE SCALE GENOMIC DNA]</scope>
    <source>
        <strain evidence="7">KCTC 23299</strain>
    </source>
</reference>
<gene>
    <name evidence="6" type="ORF">ACFS6H_13045</name>
</gene>
<dbReference type="PANTHER" id="PTHR10434">
    <property type="entry name" value="1-ACYL-SN-GLYCEROL-3-PHOSPHATE ACYLTRANSFERASE"/>
    <property type="match status" value="1"/>
</dbReference>
<feature type="domain" description="Phospholipid/glycerol acyltransferase" evidence="5">
    <location>
        <begin position="79"/>
        <end position="193"/>
    </location>
</feature>
<comment type="caution">
    <text evidence="6">The sequence shown here is derived from an EMBL/GenBank/DDBJ whole genome shotgun (WGS) entry which is preliminary data.</text>
</comment>
<evidence type="ECO:0000313" key="7">
    <source>
        <dbReference type="Proteomes" id="UP001597511"/>
    </source>
</evidence>
<dbReference type="Proteomes" id="UP001597511">
    <property type="component" value="Unassembled WGS sequence"/>
</dbReference>
<dbReference type="CDD" id="cd07989">
    <property type="entry name" value="LPLAT_AGPAT-like"/>
    <property type="match status" value="1"/>
</dbReference>
<comment type="pathway">
    <text evidence="1">Lipid metabolism.</text>
</comment>
<sequence>MKALLKPLQVVYCIYAISLFLAIMLLIFPFVMLAALLGRIQGGNLILRLCTLWADIWFPLIFIFHKRIFEQPHDKQKQYVFVTNHISYLDSAVLVKVIRQPIRPLGKVEMAKIPLFGYIYKNAIVTVDRSNAANRAKSIRVLTSIIKKGISVFFFPEGTFNTTHRPLKDFYDGAFRLAIETQTPVKPVLFLDTYSRMHYDSVWSMTPGKCRVVFLEEIPVAGLTVTDAADLKLKTHKIMSAKLEAYKAAWIKKEQQTEN</sequence>
<evidence type="ECO:0000259" key="5">
    <source>
        <dbReference type="SMART" id="SM00563"/>
    </source>
</evidence>
<dbReference type="GO" id="GO:0016746">
    <property type="term" value="F:acyltransferase activity"/>
    <property type="evidence" value="ECO:0007669"/>
    <property type="project" value="UniProtKB-KW"/>
</dbReference>
<organism evidence="6 7">
    <name type="scientific">Terrimonas rubra</name>
    <dbReference type="NCBI Taxonomy" id="1035890"/>
    <lineage>
        <taxon>Bacteria</taxon>
        <taxon>Pseudomonadati</taxon>
        <taxon>Bacteroidota</taxon>
        <taxon>Chitinophagia</taxon>
        <taxon>Chitinophagales</taxon>
        <taxon>Chitinophagaceae</taxon>
        <taxon>Terrimonas</taxon>
    </lineage>
</organism>
<feature type="transmembrane region" description="Helical" evidence="4">
    <location>
        <begin position="12"/>
        <end position="33"/>
    </location>
</feature>
<evidence type="ECO:0000256" key="2">
    <source>
        <dbReference type="ARBA" id="ARBA00022679"/>
    </source>
</evidence>
<evidence type="ECO:0000256" key="3">
    <source>
        <dbReference type="ARBA" id="ARBA00023315"/>
    </source>
</evidence>
<keyword evidence="2" id="KW-0808">Transferase</keyword>
<accession>A0ABW6A5T0</accession>